<name>A0A4E0R9W2_FASHE</name>
<proteinExistence type="predicted"/>
<keyword evidence="2" id="KW-1185">Reference proteome</keyword>
<protein>
    <submittedName>
        <fullName evidence="1">Uncharacterized protein</fullName>
    </submittedName>
</protein>
<dbReference type="AlphaFoldDB" id="A0A4E0R9W2"/>
<evidence type="ECO:0000313" key="1">
    <source>
        <dbReference type="EMBL" id="THD22741.1"/>
    </source>
</evidence>
<accession>A0A4E0R9W2</accession>
<dbReference type="Proteomes" id="UP000230066">
    <property type="component" value="Unassembled WGS sequence"/>
</dbReference>
<reference evidence="1" key="1">
    <citation type="submission" date="2019-03" db="EMBL/GenBank/DDBJ databases">
        <title>Improved annotation for the trematode Fasciola hepatica.</title>
        <authorList>
            <person name="Choi Y.-J."/>
            <person name="Martin J."/>
            <person name="Mitreva M."/>
        </authorList>
    </citation>
    <scope>NUCLEOTIDE SEQUENCE [LARGE SCALE GENOMIC DNA]</scope>
</reference>
<evidence type="ECO:0000313" key="2">
    <source>
        <dbReference type="Proteomes" id="UP000230066"/>
    </source>
</evidence>
<gene>
    <name evidence="1" type="ORF">D915_006105</name>
</gene>
<organism evidence="1 2">
    <name type="scientific">Fasciola hepatica</name>
    <name type="common">Liver fluke</name>
    <dbReference type="NCBI Taxonomy" id="6192"/>
    <lineage>
        <taxon>Eukaryota</taxon>
        <taxon>Metazoa</taxon>
        <taxon>Spiralia</taxon>
        <taxon>Lophotrochozoa</taxon>
        <taxon>Platyhelminthes</taxon>
        <taxon>Trematoda</taxon>
        <taxon>Digenea</taxon>
        <taxon>Plagiorchiida</taxon>
        <taxon>Echinostomata</taxon>
        <taxon>Echinostomatoidea</taxon>
        <taxon>Fasciolidae</taxon>
        <taxon>Fasciola</taxon>
    </lineage>
</organism>
<comment type="caution">
    <text evidence="1">The sequence shown here is derived from an EMBL/GenBank/DDBJ whole genome shotgun (WGS) entry which is preliminary data.</text>
</comment>
<dbReference type="EMBL" id="JXXN02002557">
    <property type="protein sequence ID" value="THD22741.1"/>
    <property type="molecule type" value="Genomic_DNA"/>
</dbReference>
<sequence length="166" mass="18800">MLEPADIGERNPQRRCRSRSLFRDGRSFKPRTERTVFAKTEDYLKLSPLAMGTFFGSHIDVVAVGGLLTRTIEYNTSLGRGYEHRSLTPVNAQAEVHVPNGFVKMKWTTQPQFPVGLQRNGTIRQTGRGVDRQRPGMKRCLDKMTHHQLGIKSDDICEVKIKCSPS</sequence>